<gene>
    <name evidence="3" type="ORF">BXZ70DRAFT_943609</name>
</gene>
<accession>A0A8K0XPD8</accession>
<protein>
    <submittedName>
        <fullName evidence="3">WD repeat-containing protein</fullName>
    </submittedName>
</protein>
<evidence type="ECO:0000256" key="1">
    <source>
        <dbReference type="SAM" id="MobiDB-lite"/>
    </source>
</evidence>
<dbReference type="SUPFAM" id="SSF82171">
    <property type="entry name" value="DPP6 N-terminal domain-like"/>
    <property type="match status" value="1"/>
</dbReference>
<dbReference type="Gene3D" id="2.130.10.10">
    <property type="entry name" value="YVTN repeat-like/Quinoprotein amine dehydrogenase"/>
    <property type="match status" value="1"/>
</dbReference>
<dbReference type="Proteomes" id="UP000813824">
    <property type="component" value="Unassembled WGS sequence"/>
</dbReference>
<dbReference type="PANTHER" id="PTHR13950:SF9">
    <property type="entry name" value="RABCONNECTIN-3A"/>
    <property type="match status" value="1"/>
</dbReference>
<proteinExistence type="predicted"/>
<dbReference type="GO" id="GO:0007035">
    <property type="term" value="P:vacuolar acidification"/>
    <property type="evidence" value="ECO:0007669"/>
    <property type="project" value="TreeGrafter"/>
</dbReference>
<dbReference type="InterPro" id="IPR011047">
    <property type="entry name" value="Quinoprotein_ADH-like_sf"/>
</dbReference>
<reference evidence="3" key="1">
    <citation type="journal article" date="2021" name="New Phytol.">
        <title>Evolutionary innovations through gain and loss of genes in the ectomycorrhizal Boletales.</title>
        <authorList>
            <person name="Wu G."/>
            <person name="Miyauchi S."/>
            <person name="Morin E."/>
            <person name="Kuo A."/>
            <person name="Drula E."/>
            <person name="Varga T."/>
            <person name="Kohler A."/>
            <person name="Feng B."/>
            <person name="Cao Y."/>
            <person name="Lipzen A."/>
            <person name="Daum C."/>
            <person name="Hundley H."/>
            <person name="Pangilinan J."/>
            <person name="Johnson J."/>
            <person name="Barry K."/>
            <person name="LaButti K."/>
            <person name="Ng V."/>
            <person name="Ahrendt S."/>
            <person name="Min B."/>
            <person name="Choi I.G."/>
            <person name="Park H."/>
            <person name="Plett J.M."/>
            <person name="Magnuson J."/>
            <person name="Spatafora J.W."/>
            <person name="Nagy L.G."/>
            <person name="Henrissat B."/>
            <person name="Grigoriev I.V."/>
            <person name="Yang Z.L."/>
            <person name="Xu J."/>
            <person name="Martin F.M."/>
        </authorList>
    </citation>
    <scope>NUCLEOTIDE SEQUENCE</scope>
    <source>
        <strain evidence="3">KKN 215</strain>
    </source>
</reference>
<keyword evidence="4" id="KW-1185">Reference proteome</keyword>
<organism evidence="3 4">
    <name type="scientific">Cristinia sonorae</name>
    <dbReference type="NCBI Taxonomy" id="1940300"/>
    <lineage>
        <taxon>Eukaryota</taxon>
        <taxon>Fungi</taxon>
        <taxon>Dikarya</taxon>
        <taxon>Basidiomycota</taxon>
        <taxon>Agaricomycotina</taxon>
        <taxon>Agaricomycetes</taxon>
        <taxon>Agaricomycetidae</taxon>
        <taxon>Agaricales</taxon>
        <taxon>Pleurotineae</taxon>
        <taxon>Stephanosporaceae</taxon>
        <taxon>Cristinia</taxon>
    </lineage>
</organism>
<dbReference type="EMBL" id="JAEVFJ010000020">
    <property type="protein sequence ID" value="KAH8099423.1"/>
    <property type="molecule type" value="Genomic_DNA"/>
</dbReference>
<dbReference type="InterPro" id="IPR052208">
    <property type="entry name" value="DmX-like/RAVE_component"/>
</dbReference>
<feature type="domain" description="RAVE complex protein Rav1 C-terminal" evidence="2">
    <location>
        <begin position="595"/>
        <end position="1235"/>
    </location>
</feature>
<dbReference type="InterPro" id="IPR022033">
    <property type="entry name" value="Rav1p_C"/>
</dbReference>
<dbReference type="InterPro" id="IPR015943">
    <property type="entry name" value="WD40/YVTN_repeat-like_dom_sf"/>
</dbReference>
<sequence>MLSFLRAYTGCPTTGLQHLVLPRETLLFYPSSDSILILNALSLAFVRAIAFWEAFPGALHSKDVITRLSVDPGMKLLVASMGFRIATWAMSGVQNDTWRVHSSLHLPDGCPITALDCKSGLLAVGTPSSLSVYTLILENDLPTWSLKWTLPTNNLSRVRFSPSLMYMATTSSYDRTVGIYLTTSGKQTQCIPHPRLVTDVNWRRSSASSRDDGILYTVTEDATLRVFMPVLDSPQYLQLHATVDLFTAIPFSLAAKMKTSAIYWLDREVMTSAFGAAIEKFPRNADVEPRRRRIQEIYDEAWDLFLRVLADGSVVIQAVANIDRRPPTLLNQFTLLQLGPGTLPYPPAHLYVVPNPASPDLLTLVTSPPLTSYTLTPTLFFDSQEHGLRLSAYRDEVPYPNEERLGVEQRQILSFVRTSDGEGLSALRMAGAAESWKVGPGGRELRGKLRWNLGDHVDHVVVLDHGQFIATYSSSTRLLSLHSQTVVLPISIDIPPLMSLFSAATTSTSRTVQLVGVTAEHTVALVDVMLPKHPEDTPTLVVSSVSSFPTTSPLAAVLPVDPMTWGKANANVDHDLLLTVSEYGDLSFWVPGNGDEEVSWRCTGIVKTGRTTFSMARCSSAKKTVLVVPTATGQELTIWDSKESEFATGLEYRKVLDLADPVNDLDWTATPDTQSILAVGFRRRVELLCPQRLTYFDASPGWAVCWTIDLTHTIPHPISDSIWLKRGTLLVGAGHIMLLYGYKKPSSGEPETPNLFESVARYNGPLDDYHPQMILQCLLWEKVELVQTIIVNIAKYLAEHEEIREWTNVPTAEFMRKKHDVIRVRPVQHKAKPYSQLFSLPEVQENESSYDEQFSSSLVQGVLQSLEESSLPHLTPNEHQSLLVLIQTTLQIHEQRRALDPNGLRYLTMMRIFYNNNRRLSLPNTPASNGTISISLKRRQRLRYRDMIWAFHSESQDLILSASIEACEGGKMTWSDARSLGIFIWLNSVDTMRTHMEVIARNQFLSGELRDPTTCSLFYFALGKVKLVHGLWRQAAGHKEQNLMLKFLNNDFTEARWRTAALKNAFALLSKRRFEYAAAFFLLGGSLKDAVNVCIRNLEDFQLAIALARVVEQDEEGPILKEILNNTVIPTAFREGNRWLASWAFWMLRRRDLAVRVLLSPLQDLANSLAIPVIDIGEPHFDDPSLALLFSQLKTKTLQTAKGTSEISGRTEFNFVLQMSRVFCRMGCHALALDLVRSWSFDRPSVVTHDPVRPSLRRPPSPITTRFALEPHLRRRSSIMIDMNIDSLPPTRPASPIEGTPSVAPSQETLPNGENDLIARKAGIGSLMKSAKQDLSVPEFDMGSFF</sequence>
<dbReference type="Pfam" id="PF12234">
    <property type="entry name" value="Rav1p_C"/>
    <property type="match status" value="1"/>
</dbReference>
<feature type="region of interest" description="Disordered" evidence="1">
    <location>
        <begin position="1288"/>
        <end position="1313"/>
    </location>
</feature>
<feature type="compositionally biased region" description="Polar residues" evidence="1">
    <location>
        <begin position="1303"/>
        <end position="1312"/>
    </location>
</feature>
<evidence type="ECO:0000313" key="3">
    <source>
        <dbReference type="EMBL" id="KAH8099423.1"/>
    </source>
</evidence>
<comment type="caution">
    <text evidence="3">The sequence shown here is derived from an EMBL/GenBank/DDBJ whole genome shotgun (WGS) entry which is preliminary data.</text>
</comment>
<dbReference type="GO" id="GO:0043291">
    <property type="term" value="C:RAVE complex"/>
    <property type="evidence" value="ECO:0007669"/>
    <property type="project" value="TreeGrafter"/>
</dbReference>
<dbReference type="OrthoDB" id="342131at2759"/>
<evidence type="ECO:0000313" key="4">
    <source>
        <dbReference type="Proteomes" id="UP000813824"/>
    </source>
</evidence>
<evidence type="ECO:0000259" key="2">
    <source>
        <dbReference type="Pfam" id="PF12234"/>
    </source>
</evidence>
<name>A0A8K0XPD8_9AGAR</name>
<dbReference type="PANTHER" id="PTHR13950">
    <property type="entry name" value="RABCONNECTIN-RELATED"/>
    <property type="match status" value="1"/>
</dbReference>
<dbReference type="SUPFAM" id="SSF50998">
    <property type="entry name" value="Quinoprotein alcohol dehydrogenase-like"/>
    <property type="match status" value="1"/>
</dbReference>